<dbReference type="Gene3D" id="3.30.420.140">
    <property type="entry name" value="YqgF/RNase H-like domain"/>
    <property type="match status" value="1"/>
</dbReference>
<dbReference type="AlphaFoldDB" id="A0A1G2BR21"/>
<feature type="non-terminal residue" evidence="6">
    <location>
        <position position="121"/>
    </location>
</feature>
<name>A0A1G2BR21_9BACT</name>
<dbReference type="PANTHER" id="PTHR33317">
    <property type="entry name" value="POLYNUCLEOTIDYL TRANSFERASE, RIBONUCLEASE H-LIKE SUPERFAMILY PROTEIN"/>
    <property type="match status" value="1"/>
</dbReference>
<protein>
    <recommendedName>
        <fullName evidence="5">YqgF/RNase H-like domain-containing protein</fullName>
    </recommendedName>
</protein>
<dbReference type="GO" id="GO:0016787">
    <property type="term" value="F:hydrolase activity"/>
    <property type="evidence" value="ECO:0007669"/>
    <property type="project" value="UniProtKB-KW"/>
</dbReference>
<dbReference type="SUPFAM" id="SSF53098">
    <property type="entry name" value="Ribonuclease H-like"/>
    <property type="match status" value="1"/>
</dbReference>
<keyword evidence="1" id="KW-0963">Cytoplasm</keyword>
<dbReference type="HAMAP" id="MF_00651">
    <property type="entry name" value="Nuclease_YqgF"/>
    <property type="match status" value="1"/>
</dbReference>
<gene>
    <name evidence="6" type="ORF">A3H70_04845</name>
</gene>
<reference evidence="6 7" key="1">
    <citation type="journal article" date="2016" name="Nat. Commun.">
        <title>Thousands of microbial genomes shed light on interconnected biogeochemical processes in an aquifer system.</title>
        <authorList>
            <person name="Anantharaman K."/>
            <person name="Brown C.T."/>
            <person name="Hug L.A."/>
            <person name="Sharon I."/>
            <person name="Castelle C.J."/>
            <person name="Probst A.J."/>
            <person name="Thomas B.C."/>
            <person name="Singh A."/>
            <person name="Wilkins M.J."/>
            <person name="Karaoz U."/>
            <person name="Brodie E.L."/>
            <person name="Williams K.H."/>
            <person name="Hubbard S.S."/>
            <person name="Banfield J.F."/>
        </authorList>
    </citation>
    <scope>NUCLEOTIDE SEQUENCE [LARGE SCALE GENOMIC DNA]</scope>
</reference>
<dbReference type="PANTHER" id="PTHR33317:SF4">
    <property type="entry name" value="POLYNUCLEOTIDYL TRANSFERASE, RIBONUCLEASE H-LIKE SUPERFAMILY PROTEIN"/>
    <property type="match status" value="1"/>
</dbReference>
<dbReference type="InterPro" id="IPR012337">
    <property type="entry name" value="RNaseH-like_sf"/>
</dbReference>
<dbReference type="CDD" id="cd16964">
    <property type="entry name" value="YqgF"/>
    <property type="match status" value="1"/>
</dbReference>
<accession>A0A1G2BR21</accession>
<dbReference type="InterPro" id="IPR006641">
    <property type="entry name" value="YqgF/RNaseH-like_dom"/>
</dbReference>
<dbReference type="InterPro" id="IPR005227">
    <property type="entry name" value="YqgF"/>
</dbReference>
<dbReference type="Proteomes" id="UP000178109">
    <property type="component" value="Unassembled WGS sequence"/>
</dbReference>
<evidence type="ECO:0000256" key="3">
    <source>
        <dbReference type="ARBA" id="ARBA00022722"/>
    </source>
</evidence>
<dbReference type="Pfam" id="PF03652">
    <property type="entry name" value="RuvX"/>
    <property type="match status" value="1"/>
</dbReference>
<proteinExistence type="inferred from homology"/>
<feature type="domain" description="YqgF/RNase H-like" evidence="5">
    <location>
        <begin position="1"/>
        <end position="98"/>
    </location>
</feature>
<evidence type="ECO:0000256" key="1">
    <source>
        <dbReference type="ARBA" id="ARBA00022490"/>
    </source>
</evidence>
<keyword evidence="2" id="KW-0690">Ribosome biogenesis</keyword>
<dbReference type="NCBIfam" id="TIGR00250">
    <property type="entry name" value="RNAse_H_YqgF"/>
    <property type="match status" value="1"/>
</dbReference>
<organism evidence="6 7">
    <name type="scientific">Candidatus Komeilibacteria bacterium RIFCSPLOWO2_02_FULL_48_11</name>
    <dbReference type="NCBI Taxonomy" id="1798553"/>
    <lineage>
        <taxon>Bacteria</taxon>
        <taxon>Candidatus Komeiliibacteriota</taxon>
    </lineage>
</organism>
<dbReference type="SMART" id="SM00732">
    <property type="entry name" value="YqgFc"/>
    <property type="match status" value="1"/>
</dbReference>
<dbReference type="InterPro" id="IPR037027">
    <property type="entry name" value="YqgF/RNaseH-like_dom_sf"/>
</dbReference>
<keyword evidence="4" id="KW-0378">Hydrolase</keyword>
<evidence type="ECO:0000256" key="2">
    <source>
        <dbReference type="ARBA" id="ARBA00022517"/>
    </source>
</evidence>
<evidence type="ECO:0000313" key="7">
    <source>
        <dbReference type="Proteomes" id="UP000178109"/>
    </source>
</evidence>
<evidence type="ECO:0000313" key="6">
    <source>
        <dbReference type="EMBL" id="OGY91551.1"/>
    </source>
</evidence>
<dbReference type="GO" id="GO:0000967">
    <property type="term" value="P:rRNA 5'-end processing"/>
    <property type="evidence" value="ECO:0007669"/>
    <property type="project" value="TreeGrafter"/>
</dbReference>
<sequence>MNYLGIDYGQSKIGLAKASSELPIATPLGVIKNKSAIFEDLEIIIAEEGITQIVVGYPLSLSGEAGPQAKEVDAFIEQLRSLSIPIAKQDERFSTKSAVASGDDDASAAALILQTYLDSRR</sequence>
<dbReference type="GO" id="GO:0004518">
    <property type="term" value="F:nuclease activity"/>
    <property type="evidence" value="ECO:0007669"/>
    <property type="project" value="UniProtKB-KW"/>
</dbReference>
<evidence type="ECO:0000259" key="5">
    <source>
        <dbReference type="SMART" id="SM00732"/>
    </source>
</evidence>
<evidence type="ECO:0000256" key="4">
    <source>
        <dbReference type="ARBA" id="ARBA00022801"/>
    </source>
</evidence>
<dbReference type="GO" id="GO:0005829">
    <property type="term" value="C:cytosol"/>
    <property type="evidence" value="ECO:0007669"/>
    <property type="project" value="TreeGrafter"/>
</dbReference>
<comment type="caution">
    <text evidence="6">The sequence shown here is derived from an EMBL/GenBank/DDBJ whole genome shotgun (WGS) entry which is preliminary data.</text>
</comment>
<dbReference type="EMBL" id="MHKO01000043">
    <property type="protein sequence ID" value="OGY91551.1"/>
    <property type="molecule type" value="Genomic_DNA"/>
</dbReference>
<dbReference type="STRING" id="1798553.A3H70_04845"/>
<keyword evidence="3" id="KW-0540">Nuclease</keyword>